<evidence type="ECO:0000313" key="3">
    <source>
        <dbReference type="Proteomes" id="UP001153076"/>
    </source>
</evidence>
<protein>
    <recommendedName>
        <fullName evidence="1">AB hydrolase-1 domain-containing protein</fullName>
    </recommendedName>
</protein>
<dbReference type="PANTHER" id="PTHR10992:SF943">
    <property type="entry name" value="METHYLESTERASE 10"/>
    <property type="match status" value="1"/>
</dbReference>
<dbReference type="GO" id="GO:0009696">
    <property type="term" value="P:salicylic acid metabolic process"/>
    <property type="evidence" value="ECO:0007669"/>
    <property type="project" value="TreeGrafter"/>
</dbReference>
<dbReference type="InterPro" id="IPR045889">
    <property type="entry name" value="MES/HNL"/>
</dbReference>
<dbReference type="Pfam" id="PF12697">
    <property type="entry name" value="Abhydrolase_6"/>
    <property type="match status" value="1"/>
</dbReference>
<gene>
    <name evidence="2" type="ORF">Cgig2_008053</name>
</gene>
<dbReference type="Gene3D" id="3.40.50.1820">
    <property type="entry name" value="alpha/beta hydrolase"/>
    <property type="match status" value="1"/>
</dbReference>
<organism evidence="2 3">
    <name type="scientific">Carnegiea gigantea</name>
    <dbReference type="NCBI Taxonomy" id="171969"/>
    <lineage>
        <taxon>Eukaryota</taxon>
        <taxon>Viridiplantae</taxon>
        <taxon>Streptophyta</taxon>
        <taxon>Embryophyta</taxon>
        <taxon>Tracheophyta</taxon>
        <taxon>Spermatophyta</taxon>
        <taxon>Magnoliopsida</taxon>
        <taxon>eudicotyledons</taxon>
        <taxon>Gunneridae</taxon>
        <taxon>Pentapetalae</taxon>
        <taxon>Caryophyllales</taxon>
        <taxon>Cactineae</taxon>
        <taxon>Cactaceae</taxon>
        <taxon>Cactoideae</taxon>
        <taxon>Echinocereeae</taxon>
        <taxon>Carnegiea</taxon>
    </lineage>
</organism>
<dbReference type="Proteomes" id="UP001153076">
    <property type="component" value="Unassembled WGS sequence"/>
</dbReference>
<evidence type="ECO:0000313" key="2">
    <source>
        <dbReference type="EMBL" id="KAJ8453169.1"/>
    </source>
</evidence>
<dbReference type="PANTHER" id="PTHR10992">
    <property type="entry name" value="METHYLESTERASE FAMILY MEMBER"/>
    <property type="match status" value="1"/>
</dbReference>
<dbReference type="GO" id="GO:0080030">
    <property type="term" value="F:methyl indole-3-acetate esterase activity"/>
    <property type="evidence" value="ECO:0007669"/>
    <property type="project" value="TreeGrafter"/>
</dbReference>
<feature type="domain" description="AB hydrolase-1" evidence="1">
    <location>
        <begin position="6"/>
        <end position="248"/>
    </location>
</feature>
<dbReference type="GO" id="GO:0080032">
    <property type="term" value="F:methyl jasmonate esterase activity"/>
    <property type="evidence" value="ECO:0007669"/>
    <property type="project" value="TreeGrafter"/>
</dbReference>
<dbReference type="InterPro" id="IPR000073">
    <property type="entry name" value="AB_hydrolase_1"/>
</dbReference>
<dbReference type="OrthoDB" id="408373at2759"/>
<dbReference type="SUPFAM" id="SSF53474">
    <property type="entry name" value="alpha/beta-Hydrolases"/>
    <property type="match status" value="1"/>
</dbReference>
<proteinExistence type="predicted"/>
<reference evidence="2" key="1">
    <citation type="submission" date="2022-04" db="EMBL/GenBank/DDBJ databases">
        <title>Carnegiea gigantea Genome sequencing and assembly v2.</title>
        <authorList>
            <person name="Copetti D."/>
            <person name="Sanderson M.J."/>
            <person name="Burquez A."/>
            <person name="Wojciechowski M.F."/>
        </authorList>
    </citation>
    <scope>NUCLEOTIDE SEQUENCE</scope>
    <source>
        <strain evidence="2">SGP5-SGP5p</strain>
        <tissue evidence="2">Aerial part</tissue>
    </source>
</reference>
<sequence>MKQFHFVLVHGACHGAWCWYKVVTLLTAAGHRATAVDLGGCGVNPRTLAEIRTLDDYVHPLMDFMGSIDSHYHHHQDDDDDDDDHNDKKVILVGHSFGGIAMSFAMQKFPQKILAAVFSFRRTPVEEYMDTRFWYDNGPENAPTSVLLGPQILAGKFFQNCQPEDIELGKMLVRPQGVFSEDLAKEGLFTEDKYGAVERVYVKCEEDEQMKLDFQEWIIERSPPQQPRMNVKSIPKADHMVMLSKPLELTLCLLEIAHQYD</sequence>
<comment type="caution">
    <text evidence="2">The sequence shown here is derived from an EMBL/GenBank/DDBJ whole genome shotgun (WGS) entry which is preliminary data.</text>
</comment>
<evidence type="ECO:0000259" key="1">
    <source>
        <dbReference type="Pfam" id="PF12697"/>
    </source>
</evidence>
<accession>A0A9Q1L0N8</accession>
<name>A0A9Q1L0N8_9CARY</name>
<dbReference type="GO" id="GO:0009694">
    <property type="term" value="P:jasmonic acid metabolic process"/>
    <property type="evidence" value="ECO:0007669"/>
    <property type="project" value="TreeGrafter"/>
</dbReference>
<keyword evidence="3" id="KW-1185">Reference proteome</keyword>
<dbReference type="InterPro" id="IPR029058">
    <property type="entry name" value="AB_hydrolase_fold"/>
</dbReference>
<dbReference type="AlphaFoldDB" id="A0A9Q1L0N8"/>
<dbReference type="GO" id="GO:0080031">
    <property type="term" value="F:methyl salicylate esterase activity"/>
    <property type="evidence" value="ECO:0007669"/>
    <property type="project" value="TreeGrafter"/>
</dbReference>
<dbReference type="EMBL" id="JAKOGI010000001">
    <property type="protein sequence ID" value="KAJ8453169.1"/>
    <property type="molecule type" value="Genomic_DNA"/>
</dbReference>